<keyword evidence="3" id="KW-1185">Reference proteome</keyword>
<sequence length="185" mass="19919">MTSFTNEVFRGDNENLVDHLIFSCNEHKTRKPLEGIFGRELKPYFDSGNEDITENGRKTVSCGSPPKSSSSKVAINKRATPSKTKTQKRAARNSHDGHASTVGEISPARPDEPRVLCVVTPKVKAVNYAAACPGFFSSPKPNDIPLPSKAFMAKAGLLLPSLSTLSKDTVAVRPSDFYSVPVAAA</sequence>
<dbReference type="Proteomes" id="UP000232323">
    <property type="component" value="Unassembled WGS sequence"/>
</dbReference>
<proteinExistence type="predicted"/>
<organism evidence="2 3">
    <name type="scientific">Chlamydomonas eustigma</name>
    <dbReference type="NCBI Taxonomy" id="1157962"/>
    <lineage>
        <taxon>Eukaryota</taxon>
        <taxon>Viridiplantae</taxon>
        <taxon>Chlorophyta</taxon>
        <taxon>core chlorophytes</taxon>
        <taxon>Chlorophyceae</taxon>
        <taxon>CS clade</taxon>
        <taxon>Chlamydomonadales</taxon>
        <taxon>Chlamydomonadaceae</taxon>
        <taxon>Chlamydomonas</taxon>
    </lineage>
</organism>
<dbReference type="EMBL" id="BEGY01000005">
    <property type="protein sequence ID" value="GAX73801.1"/>
    <property type="molecule type" value="Genomic_DNA"/>
</dbReference>
<evidence type="ECO:0000256" key="1">
    <source>
        <dbReference type="SAM" id="MobiDB-lite"/>
    </source>
</evidence>
<reference evidence="2 3" key="1">
    <citation type="submission" date="2017-08" db="EMBL/GenBank/DDBJ databases">
        <title>Acidophilic green algal genome provides insights into adaptation to an acidic environment.</title>
        <authorList>
            <person name="Hirooka S."/>
            <person name="Hirose Y."/>
            <person name="Kanesaki Y."/>
            <person name="Higuchi S."/>
            <person name="Fujiwara T."/>
            <person name="Onuma R."/>
            <person name="Era A."/>
            <person name="Ohbayashi R."/>
            <person name="Uzuka A."/>
            <person name="Nozaki H."/>
            <person name="Yoshikawa H."/>
            <person name="Miyagishima S.Y."/>
        </authorList>
    </citation>
    <scope>NUCLEOTIDE SEQUENCE [LARGE SCALE GENOMIC DNA]</scope>
    <source>
        <strain evidence="2 3">NIES-2499</strain>
    </source>
</reference>
<dbReference type="AlphaFoldDB" id="A0A250WSN0"/>
<dbReference type="OrthoDB" id="535679at2759"/>
<comment type="caution">
    <text evidence="2">The sequence shown here is derived from an EMBL/GenBank/DDBJ whole genome shotgun (WGS) entry which is preliminary data.</text>
</comment>
<gene>
    <name evidence="2" type="ORF">CEUSTIGMA_g1252.t1</name>
</gene>
<evidence type="ECO:0000313" key="2">
    <source>
        <dbReference type="EMBL" id="GAX73801.1"/>
    </source>
</evidence>
<feature type="region of interest" description="Disordered" evidence="1">
    <location>
        <begin position="47"/>
        <end position="107"/>
    </location>
</feature>
<evidence type="ECO:0000313" key="3">
    <source>
        <dbReference type="Proteomes" id="UP000232323"/>
    </source>
</evidence>
<protein>
    <submittedName>
        <fullName evidence="2">Uncharacterized protein</fullName>
    </submittedName>
</protein>
<name>A0A250WSN0_9CHLO</name>
<accession>A0A250WSN0</accession>